<dbReference type="GO" id="GO:0030139">
    <property type="term" value="C:endocytic vesicle"/>
    <property type="evidence" value="ECO:0007669"/>
    <property type="project" value="TreeGrafter"/>
</dbReference>
<evidence type="ECO:0000256" key="4">
    <source>
        <dbReference type="ARBA" id="ARBA00022553"/>
    </source>
</evidence>
<evidence type="ECO:0000256" key="10">
    <source>
        <dbReference type="ARBA" id="ARBA00023203"/>
    </source>
</evidence>
<evidence type="ECO:0000256" key="8">
    <source>
        <dbReference type="ARBA" id="ARBA00023123"/>
    </source>
</evidence>
<gene>
    <name evidence="16" type="ORF">AFUS01_LOCUS43421</name>
</gene>
<keyword evidence="5 11" id="KW-0547">Nucleotide-binding</keyword>
<comment type="caution">
    <text evidence="16">The sequence shown here is derived from an EMBL/GenBank/DDBJ whole genome shotgun (WGS) entry which is preliminary data.</text>
</comment>
<evidence type="ECO:0000259" key="14">
    <source>
        <dbReference type="PROSITE" id="PS51456"/>
    </source>
</evidence>
<evidence type="ECO:0000256" key="7">
    <source>
        <dbReference type="ARBA" id="ARBA00022860"/>
    </source>
</evidence>
<evidence type="ECO:0000256" key="2">
    <source>
        <dbReference type="ARBA" id="ARBA00008314"/>
    </source>
</evidence>
<dbReference type="SMART" id="SM00242">
    <property type="entry name" value="MYSc"/>
    <property type="match status" value="1"/>
</dbReference>
<dbReference type="GO" id="GO:0009888">
    <property type="term" value="P:tissue development"/>
    <property type="evidence" value="ECO:0007669"/>
    <property type="project" value="UniProtKB-ARBA"/>
</dbReference>
<dbReference type="GO" id="GO:0051015">
    <property type="term" value="F:actin filament binding"/>
    <property type="evidence" value="ECO:0007669"/>
    <property type="project" value="TreeGrafter"/>
</dbReference>
<keyword evidence="6 11" id="KW-0067">ATP-binding</keyword>
<dbReference type="InterPro" id="IPR001609">
    <property type="entry name" value="Myosin_head_motor_dom-like"/>
</dbReference>
<dbReference type="PROSITE" id="PS51456">
    <property type="entry name" value="MYOSIN_MOTOR"/>
    <property type="match status" value="1"/>
</dbReference>
<dbReference type="GO" id="GO:0048513">
    <property type="term" value="P:animal organ development"/>
    <property type="evidence" value="ECO:0007669"/>
    <property type="project" value="UniProtKB-ARBA"/>
</dbReference>
<keyword evidence="17" id="KW-1185">Reference proteome</keyword>
<dbReference type="PANTHER" id="PTHR13140:SF745">
    <property type="entry name" value="UNCONVENTIONAL MYOSIN-VI"/>
    <property type="match status" value="1"/>
</dbReference>
<organism evidence="16 17">
    <name type="scientific">Allacma fusca</name>
    <dbReference type="NCBI Taxonomy" id="39272"/>
    <lineage>
        <taxon>Eukaryota</taxon>
        <taxon>Metazoa</taxon>
        <taxon>Ecdysozoa</taxon>
        <taxon>Arthropoda</taxon>
        <taxon>Hexapoda</taxon>
        <taxon>Collembola</taxon>
        <taxon>Symphypleona</taxon>
        <taxon>Sminthuridae</taxon>
        <taxon>Allacma</taxon>
    </lineage>
</organism>
<proteinExistence type="inferred from homology"/>
<dbReference type="GO" id="GO:0007015">
    <property type="term" value="P:actin filament organization"/>
    <property type="evidence" value="ECO:0007669"/>
    <property type="project" value="TreeGrafter"/>
</dbReference>
<name>A0A8J2LH89_9HEXA</name>
<evidence type="ECO:0000256" key="9">
    <source>
        <dbReference type="ARBA" id="ARBA00023175"/>
    </source>
</evidence>
<feature type="compositionally biased region" description="Basic and acidic residues" evidence="13">
    <location>
        <begin position="69"/>
        <end position="78"/>
    </location>
</feature>
<evidence type="ECO:0000256" key="13">
    <source>
        <dbReference type="SAM" id="MobiDB-lite"/>
    </source>
</evidence>
<dbReference type="CDD" id="cd06503">
    <property type="entry name" value="ATP-synt_Fo_b"/>
    <property type="match status" value="1"/>
</dbReference>
<evidence type="ECO:0000256" key="6">
    <source>
        <dbReference type="ARBA" id="ARBA00022840"/>
    </source>
</evidence>
<feature type="domain" description="Myosin N-terminal SH3-like" evidence="15">
    <location>
        <begin position="84"/>
        <end position="138"/>
    </location>
</feature>
<dbReference type="OrthoDB" id="6108017at2759"/>
<evidence type="ECO:0000313" key="17">
    <source>
        <dbReference type="Proteomes" id="UP000708208"/>
    </source>
</evidence>
<dbReference type="Proteomes" id="UP000708208">
    <property type="component" value="Unassembled WGS sequence"/>
</dbReference>
<evidence type="ECO:0000256" key="3">
    <source>
        <dbReference type="ARBA" id="ARBA00022490"/>
    </source>
</evidence>
<dbReference type="CDD" id="cd21759">
    <property type="entry name" value="CBD_MYO6-like"/>
    <property type="match status" value="1"/>
</dbReference>
<dbReference type="EMBL" id="CAJVCH010570040">
    <property type="protein sequence ID" value="CAG7833845.1"/>
    <property type="molecule type" value="Genomic_DNA"/>
</dbReference>
<dbReference type="GO" id="GO:0016459">
    <property type="term" value="C:myosin complex"/>
    <property type="evidence" value="ECO:0007669"/>
    <property type="project" value="UniProtKB-KW"/>
</dbReference>
<evidence type="ECO:0000259" key="15">
    <source>
        <dbReference type="PROSITE" id="PS51844"/>
    </source>
</evidence>
<evidence type="ECO:0000256" key="1">
    <source>
        <dbReference type="ARBA" id="ARBA00004496"/>
    </source>
</evidence>
<evidence type="ECO:0000256" key="5">
    <source>
        <dbReference type="ARBA" id="ARBA00022741"/>
    </source>
</evidence>
<keyword evidence="8 11" id="KW-0518">Myosin</keyword>
<dbReference type="PROSITE" id="PS51844">
    <property type="entry name" value="SH3_LIKE"/>
    <property type="match status" value="1"/>
</dbReference>
<comment type="similarity">
    <text evidence="2 11">Belongs to the TRAFAC class myosin-kinesin ATPase superfamily. Myosin family.</text>
</comment>
<dbReference type="GO" id="GO:0005516">
    <property type="term" value="F:calmodulin binding"/>
    <property type="evidence" value="ECO:0007669"/>
    <property type="project" value="UniProtKB-KW"/>
</dbReference>
<dbReference type="Pfam" id="PF21521">
    <property type="entry name" value="MYO6_lever"/>
    <property type="match status" value="1"/>
</dbReference>
<dbReference type="CDD" id="cd01382">
    <property type="entry name" value="MYSc_Myo6"/>
    <property type="match status" value="1"/>
</dbReference>
<evidence type="ECO:0000313" key="16">
    <source>
        <dbReference type="EMBL" id="CAG7833845.1"/>
    </source>
</evidence>
<dbReference type="GO" id="GO:0005886">
    <property type="term" value="C:plasma membrane"/>
    <property type="evidence" value="ECO:0007669"/>
    <property type="project" value="TreeGrafter"/>
</dbReference>
<reference evidence="16" key="1">
    <citation type="submission" date="2021-06" db="EMBL/GenBank/DDBJ databases">
        <authorList>
            <person name="Hodson N. C."/>
            <person name="Mongue J. A."/>
            <person name="Jaron S. K."/>
        </authorList>
    </citation>
    <scope>NUCLEOTIDE SEQUENCE</scope>
</reference>
<dbReference type="Pfam" id="PF00063">
    <property type="entry name" value="Myosin_head"/>
    <property type="match status" value="1"/>
</dbReference>
<feature type="compositionally biased region" description="Low complexity" evidence="13">
    <location>
        <begin position="1186"/>
        <end position="1195"/>
    </location>
</feature>
<dbReference type="Pfam" id="PF02736">
    <property type="entry name" value="Myosin_N"/>
    <property type="match status" value="1"/>
</dbReference>
<dbReference type="PANTHER" id="PTHR13140">
    <property type="entry name" value="MYOSIN"/>
    <property type="match status" value="1"/>
</dbReference>
<protein>
    <recommendedName>
        <fullName evidence="18">Unconventional myosin-VI</fullName>
    </recommendedName>
</protein>
<dbReference type="GO" id="GO:0030048">
    <property type="term" value="P:actin filament-based movement"/>
    <property type="evidence" value="ECO:0007669"/>
    <property type="project" value="TreeGrafter"/>
</dbReference>
<dbReference type="GO" id="GO:0048731">
    <property type="term" value="P:system development"/>
    <property type="evidence" value="ECO:0007669"/>
    <property type="project" value="UniProtKB-ARBA"/>
</dbReference>
<dbReference type="FunFam" id="1.10.10.820:FF:000001">
    <property type="entry name" value="Myosin heavy chain"/>
    <property type="match status" value="1"/>
</dbReference>
<feature type="region of interest" description="Actin-binding" evidence="11">
    <location>
        <begin position="722"/>
        <end position="744"/>
    </location>
</feature>
<dbReference type="InterPro" id="IPR036114">
    <property type="entry name" value="MYSc_Myo6"/>
</dbReference>
<dbReference type="Pfam" id="PF16521">
    <property type="entry name" value="Myosin-VI_CBD"/>
    <property type="match status" value="1"/>
</dbReference>
<dbReference type="GO" id="GO:0000146">
    <property type="term" value="F:microfilament motor activity"/>
    <property type="evidence" value="ECO:0007669"/>
    <property type="project" value="TreeGrafter"/>
</dbReference>
<sequence>MKVVRLPTFDKSDSDYRGQVMSNNARSTKGMMGVNSLPVNGGGNVLRKGLPISVQTKPSAAGSSMTNSRKTESSPDPKDHLLLMASRRVWFTDPKHGFLLGQIVDLGADKVTVEPDSSGMRAGSQLQVAYESVYPAEDNSSQDYDDNCSLMYLNEATLLNNIRLRYERHQIYTYTANMLTAVNPYVEIKGLYTAETIKRYQGKSLGTLPPHVYAIADKAFRDMKVTKQSQSIIVSGESGAGKTESTKYILRYLCGSWGSTAGPIEQKILDANPVLESFGNAKTTRNNNSSRFGKFIEIHFETNQKVTGGFISHYLLEKSRICSQSSEERNYHIFYQFLAGAPAQLKQHVRLGNSKLSDFHYLRQGCNQFFGEKGTLRDPIVDDIKDFKETDTALSHLGLGDADKVAVYSVVSAVLHLGNICFQDDPDDQRGGCRVTVESEADLQVAAELVGVDQDELRQALTSRVMQTAKGGTKGTVIMVPLKVYEANNARDALAKAMYSRLFDYIVHRINQSIPLKSSTAYIGVLDIAGFEYFTLNSFEQFCINYCNEKLQQFFNERVLHDEQTLYEKEGLGVSRIEYIDNTDCIDLVESPKNGILSFLDEESKLPKPSAMHFTTEIHKAFPNHFRLALPRKSKIKEHREIRDDEGFLIRHFAGAVCYKTTQFIEKNNDALHASLEGLVQESRSPFLKNLFTLTASLHSSTQKLTGKLTHMSVASKFRMQLSELLEKLRGTGTSFIRCIKPNAKMVPDVFEGGQILSQLQSAGMTSVLELMQKGFPSRVPFAQLYATYNGLLPPRLSSLDPRFFCRALFKALGLSEDDFRFGLTRIFFRPGKFKEFDQLMRNDPDSLSQMVASVTRWIVQSKWKKSQFAALSVIKLKNKILYRREKLVVIQKTVRMHLARKQNRPRYRGIMQLRKLESQIAAMGQTVAKLKKDRESSQKEVDKVRLELAAAIQSIKSNVKIRPENIEKLHKDLLGKCDSLLKTLSQRVEAEKNAEEQEKARKMREEMERQKREKEEQERAKQLEEEHRRKKAEMEARRKKEEAEMAIKVAKQKSVEQQNKSNLNDLIGFTDAAAVEQDKRDVELAYRLAQESNGNATMEEAATPTQLKRSNYVVNSRAGKKYDLSGWKYSELRDAINTSCDMELLEACREEFHRRLKVYHAWKARNRGGKASSEMDERAPKSIYQHQQSYQPSASPSPPPGGIPLQRYFRIPFTKDGQNRGLWFSHFDGQYIVRQMEIHQGKPPVLLVAGHDDMQMCELKLSETGLTRKRGAEILEYEFEKEWNRNGGMPYMRPLDRRNS</sequence>
<feature type="domain" description="Myosin motor" evidence="14">
    <location>
        <begin position="142"/>
        <end position="842"/>
    </location>
</feature>
<feature type="region of interest" description="Disordered" evidence="13">
    <location>
        <begin position="1168"/>
        <end position="1202"/>
    </location>
</feature>
<dbReference type="GO" id="GO:0005524">
    <property type="term" value="F:ATP binding"/>
    <property type="evidence" value="ECO:0007669"/>
    <property type="project" value="UniProtKB-UniRule"/>
</dbReference>
<keyword evidence="3" id="KW-0963">Cytoplasm</keyword>
<dbReference type="InterPro" id="IPR004009">
    <property type="entry name" value="SH3_Myosin"/>
</dbReference>
<dbReference type="FunFam" id="3.40.850.10:FF:000018">
    <property type="entry name" value="unconventional myosin-VI isoform X1"/>
    <property type="match status" value="1"/>
</dbReference>
<evidence type="ECO:0000256" key="12">
    <source>
        <dbReference type="SAM" id="Coils"/>
    </source>
</evidence>
<comment type="subcellular location">
    <subcellularLocation>
        <location evidence="1">Cytoplasm</location>
    </subcellularLocation>
</comment>
<dbReference type="InterPro" id="IPR032412">
    <property type="entry name" value="Myosin-VI_CBD"/>
</dbReference>
<dbReference type="PROSITE" id="PS50096">
    <property type="entry name" value="IQ"/>
    <property type="match status" value="1"/>
</dbReference>
<keyword evidence="9 11" id="KW-0505">Motor protein</keyword>
<feature type="region of interest" description="Disordered" evidence="13">
    <location>
        <begin position="55"/>
        <end position="78"/>
    </location>
</feature>
<keyword evidence="7" id="KW-0112">Calmodulin-binding</keyword>
<accession>A0A8J2LH89</accession>
<keyword evidence="4" id="KW-0597">Phosphoprotein</keyword>
<feature type="compositionally biased region" description="Polar residues" evidence="13">
    <location>
        <begin position="55"/>
        <end position="68"/>
    </location>
</feature>
<dbReference type="CDD" id="cd21958">
    <property type="entry name" value="MyUb_Myo6"/>
    <property type="match status" value="1"/>
</dbReference>
<feature type="coiled-coil region" evidence="12">
    <location>
        <begin position="914"/>
        <end position="948"/>
    </location>
</feature>
<evidence type="ECO:0000256" key="11">
    <source>
        <dbReference type="PROSITE-ProRule" id="PRU00782"/>
    </source>
</evidence>
<keyword evidence="12" id="KW-0175">Coiled coil</keyword>
<feature type="binding site" evidence="11">
    <location>
        <begin position="236"/>
        <end position="243"/>
    </location>
    <ligand>
        <name>ATP</name>
        <dbReference type="ChEBI" id="CHEBI:30616"/>
    </ligand>
</feature>
<evidence type="ECO:0008006" key="18">
    <source>
        <dbReference type="Google" id="ProtNLM"/>
    </source>
</evidence>
<feature type="region of interest" description="Disordered" evidence="13">
    <location>
        <begin position="989"/>
        <end position="1040"/>
    </location>
</feature>
<dbReference type="InterPro" id="IPR049016">
    <property type="entry name" value="MYO6_lever"/>
</dbReference>
<keyword evidence="10 11" id="KW-0009">Actin-binding</keyword>
<dbReference type="FunFam" id="1.20.58.530:FF:000006">
    <property type="entry name" value="Putative unconventional myosin-VI"/>
    <property type="match status" value="1"/>
</dbReference>